<gene>
    <name evidence="1" type="ORF">OPDIPICF_04187</name>
</gene>
<dbReference type="EMBL" id="CACSIO010000005">
    <property type="protein sequence ID" value="CAA0098787.1"/>
    <property type="molecule type" value="Genomic_DNA"/>
</dbReference>
<evidence type="ECO:0008006" key="3">
    <source>
        <dbReference type="Google" id="ProtNLM"/>
    </source>
</evidence>
<dbReference type="SUPFAM" id="SSF53335">
    <property type="entry name" value="S-adenosyl-L-methionine-dependent methyltransferases"/>
    <property type="match status" value="1"/>
</dbReference>
<evidence type="ECO:0000313" key="1">
    <source>
        <dbReference type="EMBL" id="CAA0098787.1"/>
    </source>
</evidence>
<dbReference type="Proteomes" id="UP000441399">
    <property type="component" value="Unassembled WGS sequence"/>
</dbReference>
<organism evidence="1 2">
    <name type="scientific">BD1-7 clade bacterium</name>
    <dbReference type="NCBI Taxonomy" id="2029982"/>
    <lineage>
        <taxon>Bacteria</taxon>
        <taxon>Pseudomonadati</taxon>
        <taxon>Pseudomonadota</taxon>
        <taxon>Gammaproteobacteria</taxon>
        <taxon>Cellvibrionales</taxon>
        <taxon>Spongiibacteraceae</taxon>
        <taxon>BD1-7 clade</taxon>
    </lineage>
</organism>
<name>A0A5S9P5Z4_9GAMM</name>
<reference evidence="1 2" key="1">
    <citation type="submission" date="2019-11" db="EMBL/GenBank/DDBJ databases">
        <authorList>
            <person name="Holert J."/>
        </authorList>
    </citation>
    <scope>NUCLEOTIDE SEQUENCE [LARGE SCALE GENOMIC DNA]</scope>
    <source>
        <strain evidence="1">SB11_3</strain>
    </source>
</reference>
<keyword evidence="2" id="KW-1185">Reference proteome</keyword>
<sequence length="272" mass="30643">MFENPDYEVLDKSEFPQVPNFAFDPQDDWVKVFQTGLTQVDFDNKVIYEVGVGIGTNILFLLNHAKPAQLYFSDIDKRLTEFTYENLQRTCPQHLHRCRPIFGNIDLIAQQLSQPELGQLDAIIACIPQVFCEPSDLACNDFSAHFYNGSTHTCSAHHSIGLGLNHSLLHQAKQRSPQSDVILNLSGRFGSEPLLALFNDCGYQPSLIHEARVQQCTTTGLDFFIRAEQQGYNCEFYADKNSTNPITAQEAAQRIDQGPIYHSLMVIRGVSN</sequence>
<evidence type="ECO:0000313" key="2">
    <source>
        <dbReference type="Proteomes" id="UP000441399"/>
    </source>
</evidence>
<dbReference type="AlphaFoldDB" id="A0A5S9P5Z4"/>
<proteinExistence type="predicted"/>
<dbReference type="InterPro" id="IPR029063">
    <property type="entry name" value="SAM-dependent_MTases_sf"/>
</dbReference>
<protein>
    <recommendedName>
        <fullName evidence="3">tRNA 5-methylaminomethyl-2-thiouridine biosynthesis bifunctional protein MnmC</fullName>
    </recommendedName>
</protein>
<accession>A0A5S9P5Z4</accession>
<dbReference type="Gene3D" id="3.40.50.150">
    <property type="entry name" value="Vaccinia Virus protein VP39"/>
    <property type="match status" value="1"/>
</dbReference>